<feature type="non-terminal residue" evidence="2">
    <location>
        <position position="1"/>
    </location>
</feature>
<dbReference type="AlphaFoldDB" id="A0AAV2RN06"/>
<sequence>GLCALQLRGEDVIKGQHRRKNKERYHCKIMSDTAAESAKGGATGDGVLETNIDVSPAVGSATADGVPDTKYVPAVESATGDPSPSAGNTGAPKPTNVMVGLGFSKIQCSRNYVFGCIVVVILVLIAVIILRHGSKKHTVVVPCYTQDPMDITDMNQYPIPQPFKSVTPIGLNVSSSSEVILKIRTYSNNTVLHLNLVYKSDISKTTWVMRGNKEDSQSNWLQSTVFNATSYECIWRLNFILDGILLKVRLTNCEGLTHILNFWSEKFQPQGLFLEAFAADEKEQYTVFWGCYSVTSSYEIPKDECRVGKLTCGKAFSIYLIVFLIFVVILIAIYQKYDPQTLLSKPTYSRIQINVTDYDVQTK</sequence>
<reference evidence="2 3" key="1">
    <citation type="submission" date="2024-05" db="EMBL/GenBank/DDBJ databases">
        <authorList>
            <person name="Wallberg A."/>
        </authorList>
    </citation>
    <scope>NUCLEOTIDE SEQUENCE [LARGE SCALE GENOMIC DNA]</scope>
</reference>
<proteinExistence type="predicted"/>
<evidence type="ECO:0000313" key="2">
    <source>
        <dbReference type="EMBL" id="CAL4133725.1"/>
    </source>
</evidence>
<protein>
    <submittedName>
        <fullName evidence="2">Uncharacterized protein</fullName>
    </submittedName>
</protein>
<comment type="caution">
    <text evidence="2">The sequence shown here is derived from an EMBL/GenBank/DDBJ whole genome shotgun (WGS) entry which is preliminary data.</text>
</comment>
<gene>
    <name evidence="2" type="ORF">MNOR_LOCUS27291</name>
</gene>
<name>A0AAV2RN06_MEGNR</name>
<dbReference type="EMBL" id="CAXKWB010028474">
    <property type="protein sequence ID" value="CAL4133725.1"/>
    <property type="molecule type" value="Genomic_DNA"/>
</dbReference>
<dbReference type="Proteomes" id="UP001497623">
    <property type="component" value="Unassembled WGS sequence"/>
</dbReference>
<accession>A0AAV2RN06</accession>
<keyword evidence="1" id="KW-1133">Transmembrane helix</keyword>
<keyword evidence="3" id="KW-1185">Reference proteome</keyword>
<evidence type="ECO:0000256" key="1">
    <source>
        <dbReference type="SAM" id="Phobius"/>
    </source>
</evidence>
<organism evidence="2 3">
    <name type="scientific">Meganyctiphanes norvegica</name>
    <name type="common">Northern krill</name>
    <name type="synonym">Thysanopoda norvegica</name>
    <dbReference type="NCBI Taxonomy" id="48144"/>
    <lineage>
        <taxon>Eukaryota</taxon>
        <taxon>Metazoa</taxon>
        <taxon>Ecdysozoa</taxon>
        <taxon>Arthropoda</taxon>
        <taxon>Crustacea</taxon>
        <taxon>Multicrustacea</taxon>
        <taxon>Malacostraca</taxon>
        <taxon>Eumalacostraca</taxon>
        <taxon>Eucarida</taxon>
        <taxon>Euphausiacea</taxon>
        <taxon>Euphausiidae</taxon>
        <taxon>Meganyctiphanes</taxon>
    </lineage>
</organism>
<feature type="transmembrane region" description="Helical" evidence="1">
    <location>
        <begin position="112"/>
        <end position="130"/>
    </location>
</feature>
<evidence type="ECO:0000313" key="3">
    <source>
        <dbReference type="Proteomes" id="UP001497623"/>
    </source>
</evidence>
<keyword evidence="1" id="KW-0812">Transmembrane</keyword>
<keyword evidence="1" id="KW-0472">Membrane</keyword>
<feature type="transmembrane region" description="Helical" evidence="1">
    <location>
        <begin position="316"/>
        <end position="334"/>
    </location>
</feature>